<dbReference type="EMBL" id="JAUSTP010000019">
    <property type="protein sequence ID" value="MDQ0190476.1"/>
    <property type="molecule type" value="Genomic_DNA"/>
</dbReference>
<keyword evidence="3" id="KW-1185">Reference proteome</keyword>
<keyword evidence="1" id="KW-0812">Transmembrane</keyword>
<comment type="caution">
    <text evidence="2">The sequence shown here is derived from an EMBL/GenBank/DDBJ whole genome shotgun (WGS) entry which is preliminary data.</text>
</comment>
<dbReference type="InterPro" id="IPR010690">
    <property type="entry name" value="YqfD"/>
</dbReference>
<evidence type="ECO:0000256" key="1">
    <source>
        <dbReference type="SAM" id="Phobius"/>
    </source>
</evidence>
<keyword evidence="1" id="KW-0472">Membrane</keyword>
<accession>A0ABT9XJK4</accession>
<dbReference type="PIRSF" id="PIRSF029895">
    <property type="entry name" value="SpoIV"/>
    <property type="match status" value="1"/>
</dbReference>
<dbReference type="NCBIfam" id="TIGR02876">
    <property type="entry name" value="spore_yqfD"/>
    <property type="match status" value="1"/>
</dbReference>
<dbReference type="RefSeq" id="WP_274455453.1">
    <property type="nucleotide sequence ID" value="NZ_CP067097.1"/>
</dbReference>
<gene>
    <name evidence="2" type="ORF">J2S03_002341</name>
</gene>
<keyword evidence="1" id="KW-1133">Transmembrane helix</keyword>
<evidence type="ECO:0000313" key="3">
    <source>
        <dbReference type="Proteomes" id="UP001232973"/>
    </source>
</evidence>
<sequence length="399" mass="43954">MMARPGLWWFGSLHVELRGPGASAVIRELQRAGVALYEVRVGSRTCNLVISLQDFPALYRVCRQNGVKLRFLEKSGAPFFARALLRRKFLLLGLGLFVALVFLWSSMIWQVTVSGVEGEDVQAVVQAARDSGLYVGAWKRNIPDVNAVQQEMLAKLPDAIWVGVQIEGTKAQVKVVEKIPGVTERSEQPHSILVAKPGVIRRVIATRGQVLVHPGQAVQPGQVAISGSLGQGTHQVAASGKVLAEVWYQSKVQIPLQIQQNELTGESVTRTYLDIFGLSVRIWGWAEPRYPSAVERDEVTSWDIGDWVLPIQLKRVQVQQAQQTAYVRSLDEAQQEAVRMAAQDVRRQMQPGGVILGQRVLQRQVSRGKLYATILTRTEEDIGTAGPVASPSEPGDDST</sequence>
<proteinExistence type="predicted"/>
<dbReference type="Pfam" id="PF06898">
    <property type="entry name" value="YqfD"/>
    <property type="match status" value="1"/>
</dbReference>
<evidence type="ECO:0008006" key="4">
    <source>
        <dbReference type="Google" id="ProtNLM"/>
    </source>
</evidence>
<reference evidence="2 3" key="1">
    <citation type="submission" date="2023-07" db="EMBL/GenBank/DDBJ databases">
        <title>Genomic Encyclopedia of Type Strains, Phase IV (KMG-IV): sequencing the most valuable type-strain genomes for metagenomic binning, comparative biology and taxonomic classification.</title>
        <authorList>
            <person name="Goeker M."/>
        </authorList>
    </citation>
    <scope>NUCLEOTIDE SEQUENCE [LARGE SCALE GENOMIC DNA]</scope>
    <source>
        <strain evidence="2 3">DSM 4006</strain>
    </source>
</reference>
<evidence type="ECO:0000313" key="2">
    <source>
        <dbReference type="EMBL" id="MDQ0190476.1"/>
    </source>
</evidence>
<feature type="transmembrane region" description="Helical" evidence="1">
    <location>
        <begin position="89"/>
        <end position="109"/>
    </location>
</feature>
<name>A0ABT9XJK4_9BACL</name>
<organism evidence="2 3">
    <name type="scientific">Alicyclobacillus cycloheptanicus</name>
    <dbReference type="NCBI Taxonomy" id="1457"/>
    <lineage>
        <taxon>Bacteria</taxon>
        <taxon>Bacillati</taxon>
        <taxon>Bacillota</taxon>
        <taxon>Bacilli</taxon>
        <taxon>Bacillales</taxon>
        <taxon>Alicyclobacillaceae</taxon>
        <taxon>Alicyclobacillus</taxon>
    </lineage>
</organism>
<protein>
    <recommendedName>
        <fullName evidence="4">Stage IV sporulation protein</fullName>
    </recommendedName>
</protein>
<dbReference type="Proteomes" id="UP001232973">
    <property type="component" value="Unassembled WGS sequence"/>
</dbReference>